<name>A0A6F8YXW8_9ACTN</name>
<evidence type="ECO:0000313" key="1">
    <source>
        <dbReference type="EMBL" id="BCB90919.1"/>
    </source>
</evidence>
<keyword evidence="2" id="KW-1185">Reference proteome</keyword>
<dbReference type="Proteomes" id="UP000503011">
    <property type="component" value="Chromosome"/>
</dbReference>
<dbReference type="EMBL" id="AP022871">
    <property type="protein sequence ID" value="BCB90919.1"/>
    <property type="molecule type" value="Genomic_DNA"/>
</dbReference>
<dbReference type="KEGG" id="psuu:Psuf_082320"/>
<reference evidence="1 2" key="2">
    <citation type="submission" date="2020-03" db="EMBL/GenBank/DDBJ databases">
        <authorList>
            <person name="Ichikawa N."/>
            <person name="Kimura A."/>
            <person name="Kitahashi Y."/>
            <person name="Uohara A."/>
        </authorList>
    </citation>
    <scope>NUCLEOTIDE SEQUENCE [LARGE SCALE GENOMIC DNA]</scope>
    <source>
        <strain evidence="1 2">NBRC 105367</strain>
    </source>
</reference>
<accession>A0A6F8YXW8</accession>
<reference evidence="1 2" key="1">
    <citation type="submission" date="2020-03" db="EMBL/GenBank/DDBJ databases">
        <title>Whole genome shotgun sequence of Phytohabitans suffuscus NBRC 105367.</title>
        <authorList>
            <person name="Komaki H."/>
            <person name="Tamura T."/>
        </authorList>
    </citation>
    <scope>NUCLEOTIDE SEQUENCE [LARGE SCALE GENOMIC DNA]</scope>
    <source>
        <strain evidence="1 2">NBRC 105367</strain>
    </source>
</reference>
<evidence type="ECO:0008006" key="3">
    <source>
        <dbReference type="Google" id="ProtNLM"/>
    </source>
</evidence>
<proteinExistence type="predicted"/>
<protein>
    <recommendedName>
        <fullName evidence="3">FXSXX-COOH protein</fullName>
    </recommendedName>
</protein>
<sequence length="60" mass="6606">MDEAQSRVWHEMQPPAIDVTQSSIRSVLLEEDTTLANAVRRLLDDIAVPGESYAAHSSTP</sequence>
<evidence type="ECO:0000313" key="2">
    <source>
        <dbReference type="Proteomes" id="UP000503011"/>
    </source>
</evidence>
<gene>
    <name evidence="1" type="ORF">Psuf_082320</name>
</gene>
<dbReference type="AlphaFoldDB" id="A0A6F8YXW8"/>
<dbReference type="RefSeq" id="WP_173163443.1">
    <property type="nucleotide sequence ID" value="NZ_AP022871.1"/>
</dbReference>
<organism evidence="1 2">
    <name type="scientific">Phytohabitans suffuscus</name>
    <dbReference type="NCBI Taxonomy" id="624315"/>
    <lineage>
        <taxon>Bacteria</taxon>
        <taxon>Bacillati</taxon>
        <taxon>Actinomycetota</taxon>
        <taxon>Actinomycetes</taxon>
        <taxon>Micromonosporales</taxon>
        <taxon>Micromonosporaceae</taxon>
    </lineage>
</organism>